<evidence type="ECO:0000313" key="1">
    <source>
        <dbReference type="EMBL" id="CAK9105777.1"/>
    </source>
</evidence>
<dbReference type="EMBL" id="CAXAMM010042618">
    <property type="protein sequence ID" value="CAK9105777.1"/>
    <property type="molecule type" value="Genomic_DNA"/>
</dbReference>
<name>A0ABP0S096_9DINO</name>
<comment type="caution">
    <text evidence="1">The sequence shown here is derived from an EMBL/GenBank/DDBJ whole genome shotgun (WGS) entry which is preliminary data.</text>
</comment>
<accession>A0ABP0S096</accession>
<organism evidence="1 2">
    <name type="scientific">Durusdinium trenchii</name>
    <dbReference type="NCBI Taxonomy" id="1381693"/>
    <lineage>
        <taxon>Eukaryota</taxon>
        <taxon>Sar</taxon>
        <taxon>Alveolata</taxon>
        <taxon>Dinophyceae</taxon>
        <taxon>Suessiales</taxon>
        <taxon>Symbiodiniaceae</taxon>
        <taxon>Durusdinium</taxon>
    </lineage>
</organism>
<evidence type="ECO:0000313" key="2">
    <source>
        <dbReference type="Proteomes" id="UP001642464"/>
    </source>
</evidence>
<keyword evidence="2" id="KW-1185">Reference proteome</keyword>
<dbReference type="Proteomes" id="UP001642464">
    <property type="component" value="Unassembled WGS sequence"/>
</dbReference>
<reference evidence="1 2" key="1">
    <citation type="submission" date="2024-02" db="EMBL/GenBank/DDBJ databases">
        <authorList>
            <person name="Chen Y."/>
            <person name="Shah S."/>
            <person name="Dougan E. K."/>
            <person name="Thang M."/>
            <person name="Chan C."/>
        </authorList>
    </citation>
    <scope>NUCLEOTIDE SEQUENCE [LARGE SCALE GENOMIC DNA]</scope>
</reference>
<gene>
    <name evidence="1" type="ORF">SCF082_LOCUS49298</name>
</gene>
<sequence length="404" mass="45903">MALASSVTMTSISFQEEVKRLNSKRSRSVREQLPTLLRRLHPEQRRAVIARLSQGQRMQLERWVLAQQIQKQSDAKARYAKAKIEPIWGTKRGSALRKRCGNVEDSTGHGIYHRRIAGRSTYEATASAGPFSLSTRWTSNFNLAMQHKQILQSIRDRMERSKAEIQVSFKEAIAAELQNHGHTAKELNLTFVTRVGARYWVGRSLETPRFLAEGLSLERGLRAWERLRKARCTVFEGACNELSLLSQHSPGELAEAWTQLRSVYLDIWEESGHLRSRVLRRLERLERRQEPRRMLAEQRWRAACRSHRKTGKALPGPSMVRSCPLRSGACCSGGEEGLRHSHSGIRTQEILLRHCERLLARWANSLRARSGALAKKPMEDTGVFGTGVIQNSSSRSSALHSRAV</sequence>
<protein>
    <submittedName>
        <fullName evidence="1">Uncharacterized protein</fullName>
    </submittedName>
</protein>
<proteinExistence type="predicted"/>